<evidence type="ECO:0000259" key="10">
    <source>
        <dbReference type="Pfam" id="PF04389"/>
    </source>
</evidence>
<comment type="function">
    <text evidence="1">May be involved in vacuolar sorting and osmoregulation.</text>
</comment>
<feature type="transmembrane region" description="Helical" evidence="9">
    <location>
        <begin position="403"/>
        <end position="420"/>
    </location>
</feature>
<evidence type="ECO:0000256" key="7">
    <source>
        <dbReference type="ARBA" id="ARBA00023180"/>
    </source>
</evidence>
<comment type="similarity">
    <text evidence="3">Belongs to the peptidase M28 family.</text>
</comment>
<feature type="transmembrane region" description="Helical" evidence="9">
    <location>
        <begin position="427"/>
        <end position="446"/>
    </location>
</feature>
<keyword evidence="11" id="KW-0645">Protease</keyword>
<feature type="transmembrane region" description="Helical" evidence="9">
    <location>
        <begin position="452"/>
        <end position="469"/>
    </location>
</feature>
<evidence type="ECO:0000256" key="4">
    <source>
        <dbReference type="ARBA" id="ARBA00017435"/>
    </source>
</evidence>
<dbReference type="PANTHER" id="PTHR12147:SF58">
    <property type="entry name" value="VACUOLAR MEMBRANE PROTEASE"/>
    <property type="match status" value="1"/>
</dbReference>
<dbReference type="GO" id="GO:0004177">
    <property type="term" value="F:aminopeptidase activity"/>
    <property type="evidence" value="ECO:0007669"/>
    <property type="project" value="UniProtKB-KW"/>
</dbReference>
<comment type="subcellular location">
    <subcellularLocation>
        <location evidence="2">Vacuole membrane</location>
        <topology evidence="2">Multi-pass membrane protein</topology>
    </subcellularLocation>
</comment>
<dbReference type="Proteomes" id="UP001143543">
    <property type="component" value="Unassembled WGS sequence"/>
</dbReference>
<dbReference type="InterPro" id="IPR045175">
    <property type="entry name" value="M28_fam"/>
</dbReference>
<keyword evidence="11" id="KW-0031">Aminopeptidase</keyword>
<feature type="transmembrane region" description="Helical" evidence="9">
    <location>
        <begin position="324"/>
        <end position="346"/>
    </location>
</feature>
<feature type="transmembrane region" description="Helical" evidence="9">
    <location>
        <begin position="7"/>
        <end position="25"/>
    </location>
</feature>
<evidence type="ECO:0000256" key="8">
    <source>
        <dbReference type="ARBA" id="ARBA00031512"/>
    </source>
</evidence>
<feature type="domain" description="Peptidase M28" evidence="10">
    <location>
        <begin position="100"/>
        <end position="290"/>
    </location>
</feature>
<organism evidence="11 12">
    <name type="scientific">Neptunitalea lumnitzerae</name>
    <dbReference type="NCBI Taxonomy" id="2965509"/>
    <lineage>
        <taxon>Bacteria</taxon>
        <taxon>Pseudomonadati</taxon>
        <taxon>Bacteroidota</taxon>
        <taxon>Flavobacteriia</taxon>
        <taxon>Flavobacteriales</taxon>
        <taxon>Flavobacteriaceae</taxon>
        <taxon>Neptunitalea</taxon>
    </lineage>
</organism>
<reference evidence="11" key="1">
    <citation type="submission" date="2022-07" db="EMBL/GenBank/DDBJ databases">
        <title>Taxonomy of Novel Oxalotrophic and Methylotrophic Bacteria.</title>
        <authorList>
            <person name="Sahin N."/>
            <person name="Tani A."/>
        </authorList>
    </citation>
    <scope>NUCLEOTIDE SEQUENCE</scope>
    <source>
        <strain evidence="11">Y10</strain>
    </source>
</reference>
<keyword evidence="7" id="KW-0325">Glycoprotein</keyword>
<evidence type="ECO:0000256" key="2">
    <source>
        <dbReference type="ARBA" id="ARBA00004128"/>
    </source>
</evidence>
<comment type="caution">
    <text evidence="11">The sequence shown here is derived from an EMBL/GenBank/DDBJ whole genome shotgun (WGS) entry which is preliminary data.</text>
</comment>
<keyword evidence="9" id="KW-0472">Membrane</keyword>
<dbReference type="Gene3D" id="3.40.630.10">
    <property type="entry name" value="Zn peptidases"/>
    <property type="match status" value="1"/>
</dbReference>
<evidence type="ECO:0000256" key="9">
    <source>
        <dbReference type="SAM" id="Phobius"/>
    </source>
</evidence>
<keyword evidence="5" id="KW-0926">Vacuole</keyword>
<protein>
    <recommendedName>
        <fullName evidence="4">Vacuolar membrane protease</fullName>
    </recommendedName>
    <alternativeName>
        <fullName evidence="8">FXNA-related family protease 1</fullName>
    </alternativeName>
</protein>
<name>A0ABQ5MGR0_9FLAO</name>
<proteinExistence type="inferred from homology"/>
<gene>
    <name evidence="11" type="ORF">Y10_09480</name>
</gene>
<accession>A0ABQ5MGR0</accession>
<feature type="transmembrane region" description="Helical" evidence="9">
    <location>
        <begin position="534"/>
        <end position="552"/>
    </location>
</feature>
<feature type="transmembrane region" description="Helical" evidence="9">
    <location>
        <begin position="508"/>
        <end position="527"/>
    </location>
</feature>
<keyword evidence="12" id="KW-1185">Reference proteome</keyword>
<dbReference type="SUPFAM" id="SSF53187">
    <property type="entry name" value="Zn-dependent exopeptidases"/>
    <property type="match status" value="1"/>
</dbReference>
<dbReference type="RefSeq" id="WP_281764214.1">
    <property type="nucleotide sequence ID" value="NZ_BRVO01000001.1"/>
</dbReference>
<feature type="transmembrane region" description="Helical" evidence="9">
    <location>
        <begin position="476"/>
        <end position="496"/>
    </location>
</feature>
<evidence type="ECO:0000256" key="3">
    <source>
        <dbReference type="ARBA" id="ARBA00010918"/>
    </source>
</evidence>
<keyword evidence="9" id="KW-0812">Transmembrane</keyword>
<evidence type="ECO:0000256" key="6">
    <source>
        <dbReference type="ARBA" id="ARBA00022989"/>
    </source>
</evidence>
<evidence type="ECO:0000256" key="1">
    <source>
        <dbReference type="ARBA" id="ARBA00003273"/>
    </source>
</evidence>
<sequence length="761" mass="85517">MKVLSQIITAVIIVLAIYLSFSVLMPSKDSLAKIPRTEFSTNRALEYVKAISEKPHYVGSEAHESVVAYLEEELKLMGLSPKIQKGYTAGDWANLSRATNIMARIKGAGNGKALLLLSHYDSHPHSSYGASDAASGVATILEGVRAYLAQGKTPKNDIIILFTDAEELGLNGAQLFVNENKWVKDVGLVLNFEARGSGGPSYLLIETNAGNEGLVHEFKEANPEFPVGNSFMYSIYKLLPNDTDLTVFREDANINGFNFAFIDDHYDYHSQLDTYDRLDKETLAHQGSYLMPLVAYFANADLTKVVADDDAVYFNMPLLKFVSYPFSFIIPMLVVGAVLFVLVLLHGKRTRKLAYRKVLLGLVPFLLVLLINGVLGYFMWPVLKGMYPGYNDMLHGFTYNGHWYIVAATLFSLGSCFLVYRAFRKLGSVHLFVAPIFFWLLLSIALGIHLKGGAFFIIPFYFSLLMWYLKIRDRKVSVVLLALLTVPAIFILAPFVQMFPVGLGLKMMIATTLFVTLIFGLMLPVFMSFQKKKWLGIVTLILGFVIVGVAHFKSGFTKETPKPSSLVYWYDADTKKSFWATYDKHMTPWVSNYVKIGKDASTNIKYNFSSKYGTELQTVSETKDRLIGQEAAVTKLRDTVYNNRRHLQVQITPSRLLNRVEVFSENINLQKVKVNGVKLGSEFLSKRTANSKLITHYMSNNDSTILEVTLPVQEVFQMTLLEEANDLLATPAYKVPERPESEIPMPFVVNDATIIKKSYQF</sequence>
<keyword evidence="6 9" id="KW-1133">Transmembrane helix</keyword>
<evidence type="ECO:0000313" key="11">
    <source>
        <dbReference type="EMBL" id="GLB48580.1"/>
    </source>
</evidence>
<dbReference type="InterPro" id="IPR007484">
    <property type="entry name" value="Peptidase_M28"/>
</dbReference>
<feature type="transmembrane region" description="Helical" evidence="9">
    <location>
        <begin position="358"/>
        <end position="383"/>
    </location>
</feature>
<evidence type="ECO:0000313" key="12">
    <source>
        <dbReference type="Proteomes" id="UP001143543"/>
    </source>
</evidence>
<dbReference type="Pfam" id="PF04389">
    <property type="entry name" value="Peptidase_M28"/>
    <property type="match status" value="1"/>
</dbReference>
<keyword evidence="11" id="KW-0378">Hydrolase</keyword>
<dbReference type="EMBL" id="BRVO01000001">
    <property type="protein sequence ID" value="GLB48580.1"/>
    <property type="molecule type" value="Genomic_DNA"/>
</dbReference>
<evidence type="ECO:0000256" key="5">
    <source>
        <dbReference type="ARBA" id="ARBA00022554"/>
    </source>
</evidence>
<dbReference type="PANTHER" id="PTHR12147">
    <property type="entry name" value="METALLOPEPTIDASE M28 FAMILY MEMBER"/>
    <property type="match status" value="1"/>
</dbReference>